<evidence type="ECO:0000256" key="1">
    <source>
        <dbReference type="SAM" id="MobiDB-lite"/>
    </source>
</evidence>
<dbReference type="RefSeq" id="WP_126814956.1">
    <property type="nucleotide sequence ID" value="NZ_NGKC01000020.1"/>
</dbReference>
<comment type="caution">
    <text evidence="2">The sequence shown here is derived from an EMBL/GenBank/DDBJ whole genome shotgun (WGS) entry which is preliminary data.</text>
</comment>
<dbReference type="AlphaFoldDB" id="A0A430AMF2"/>
<feature type="compositionally biased region" description="Basic residues" evidence="1">
    <location>
        <begin position="77"/>
        <end position="102"/>
    </location>
</feature>
<evidence type="ECO:0000313" key="3">
    <source>
        <dbReference type="Proteomes" id="UP000286773"/>
    </source>
</evidence>
<gene>
    <name evidence="2" type="ORF">CBF27_12855</name>
</gene>
<protein>
    <submittedName>
        <fullName evidence="2">Uncharacterized protein</fullName>
    </submittedName>
</protein>
<reference evidence="2 3" key="1">
    <citation type="submission" date="2017-05" db="EMBL/GenBank/DDBJ databases">
        <title>Vagococcus spp. assemblies.</title>
        <authorList>
            <person name="Gulvik C.A."/>
        </authorList>
    </citation>
    <scope>NUCLEOTIDE SEQUENCE [LARGE SCALE GENOMIC DNA]</scope>
    <source>
        <strain evidence="2 3">LMG 24798</strain>
    </source>
</reference>
<evidence type="ECO:0000313" key="2">
    <source>
        <dbReference type="EMBL" id="RSU09298.1"/>
    </source>
</evidence>
<dbReference type="EMBL" id="NGKC01000020">
    <property type="protein sequence ID" value="RSU09298.1"/>
    <property type="molecule type" value="Genomic_DNA"/>
</dbReference>
<dbReference type="Proteomes" id="UP000286773">
    <property type="component" value="Unassembled WGS sequence"/>
</dbReference>
<accession>A0A430AMF2</accession>
<organism evidence="2 3">
    <name type="scientific">Vagococcus acidifermentans</name>
    <dbReference type="NCBI Taxonomy" id="564710"/>
    <lineage>
        <taxon>Bacteria</taxon>
        <taxon>Bacillati</taxon>
        <taxon>Bacillota</taxon>
        <taxon>Bacilli</taxon>
        <taxon>Lactobacillales</taxon>
        <taxon>Enterococcaceae</taxon>
        <taxon>Vagococcus</taxon>
    </lineage>
</organism>
<proteinExistence type="predicted"/>
<sequence length="113" mass="12861">MTNFTTEIGRVFENLRFDKAVRTGSVGLAITTINNGIPNSAIDLRRNKSNSKLFSNPKRVLKIEIFAKGGGDKLLKVKKFKPPKKKFTNSEKRAKKKKRKEKDRKEAQKNKGN</sequence>
<keyword evidence="3" id="KW-1185">Reference proteome</keyword>
<feature type="compositionally biased region" description="Basic and acidic residues" evidence="1">
    <location>
        <begin position="103"/>
        <end position="113"/>
    </location>
</feature>
<name>A0A430AMF2_9ENTE</name>
<feature type="region of interest" description="Disordered" evidence="1">
    <location>
        <begin position="77"/>
        <end position="113"/>
    </location>
</feature>